<dbReference type="Proteomes" id="UP001194468">
    <property type="component" value="Unassembled WGS sequence"/>
</dbReference>
<feature type="compositionally biased region" description="Low complexity" evidence="1">
    <location>
        <begin position="363"/>
        <end position="391"/>
    </location>
</feature>
<dbReference type="PROSITE" id="PS51840">
    <property type="entry name" value="C2_NT"/>
    <property type="match status" value="1"/>
</dbReference>
<dbReference type="AlphaFoldDB" id="A0AAD4GM97"/>
<feature type="compositionally biased region" description="Basic residues" evidence="1">
    <location>
        <begin position="7"/>
        <end position="16"/>
    </location>
</feature>
<dbReference type="Pfam" id="PF10358">
    <property type="entry name" value="NT-C2"/>
    <property type="match status" value="1"/>
</dbReference>
<dbReference type="InterPro" id="IPR039931">
    <property type="entry name" value="EEIG1/2-like"/>
</dbReference>
<dbReference type="EMBL" id="WHUW01000001">
    <property type="protein sequence ID" value="KAF8452481.1"/>
    <property type="molecule type" value="Genomic_DNA"/>
</dbReference>
<evidence type="ECO:0000313" key="4">
    <source>
        <dbReference type="Proteomes" id="UP001194468"/>
    </source>
</evidence>
<feature type="region of interest" description="Disordered" evidence="1">
    <location>
        <begin position="1"/>
        <end position="25"/>
    </location>
</feature>
<feature type="region of interest" description="Disordered" evidence="1">
    <location>
        <begin position="92"/>
        <end position="132"/>
    </location>
</feature>
<protein>
    <submittedName>
        <fullName evidence="3">N-terminal C2 in EEIG1 and EHBP1 proteins-domain-containing protein</fullName>
    </submittedName>
</protein>
<feature type="compositionally biased region" description="Low complexity" evidence="1">
    <location>
        <begin position="108"/>
        <end position="124"/>
    </location>
</feature>
<evidence type="ECO:0000313" key="3">
    <source>
        <dbReference type="EMBL" id="KAF8452481.1"/>
    </source>
</evidence>
<feature type="compositionally biased region" description="Acidic residues" evidence="1">
    <location>
        <begin position="485"/>
        <end position="504"/>
    </location>
</feature>
<reference evidence="3" key="2">
    <citation type="journal article" date="2020" name="Nat. Commun.">
        <title>Large-scale genome sequencing of mycorrhizal fungi provides insights into the early evolution of symbiotic traits.</title>
        <authorList>
            <person name="Miyauchi S."/>
            <person name="Kiss E."/>
            <person name="Kuo A."/>
            <person name="Drula E."/>
            <person name="Kohler A."/>
            <person name="Sanchez-Garcia M."/>
            <person name="Morin E."/>
            <person name="Andreopoulos B."/>
            <person name="Barry K.W."/>
            <person name="Bonito G."/>
            <person name="Buee M."/>
            <person name="Carver A."/>
            <person name="Chen C."/>
            <person name="Cichocki N."/>
            <person name="Clum A."/>
            <person name="Culley D."/>
            <person name="Crous P.W."/>
            <person name="Fauchery L."/>
            <person name="Girlanda M."/>
            <person name="Hayes R.D."/>
            <person name="Keri Z."/>
            <person name="LaButti K."/>
            <person name="Lipzen A."/>
            <person name="Lombard V."/>
            <person name="Magnuson J."/>
            <person name="Maillard F."/>
            <person name="Murat C."/>
            <person name="Nolan M."/>
            <person name="Ohm R.A."/>
            <person name="Pangilinan J."/>
            <person name="Pereira M.F."/>
            <person name="Perotto S."/>
            <person name="Peter M."/>
            <person name="Pfister S."/>
            <person name="Riley R."/>
            <person name="Sitrit Y."/>
            <person name="Stielow J.B."/>
            <person name="Szollosi G."/>
            <person name="Zifcakova L."/>
            <person name="Stursova M."/>
            <person name="Spatafora J.W."/>
            <person name="Tedersoo L."/>
            <person name="Vaario L.M."/>
            <person name="Yamada A."/>
            <person name="Yan M."/>
            <person name="Wang P."/>
            <person name="Xu J."/>
            <person name="Bruns T."/>
            <person name="Baldrian P."/>
            <person name="Vilgalys R."/>
            <person name="Dunand C."/>
            <person name="Henrissat B."/>
            <person name="Grigoriev I.V."/>
            <person name="Hibbett D."/>
            <person name="Nagy L.G."/>
            <person name="Martin F.M."/>
        </authorList>
    </citation>
    <scope>NUCLEOTIDE SEQUENCE</scope>
    <source>
        <strain evidence="3">BED1</strain>
    </source>
</reference>
<feature type="domain" description="C2 NT-type" evidence="2">
    <location>
        <begin position="31"/>
        <end position="317"/>
    </location>
</feature>
<dbReference type="InterPro" id="IPR019448">
    <property type="entry name" value="NT-C2"/>
</dbReference>
<proteinExistence type="predicted"/>
<dbReference type="PANTHER" id="PTHR21456">
    <property type="entry name" value="FAMILY WITH SEQUENCE SIMILARITY 102"/>
    <property type="match status" value="1"/>
</dbReference>
<evidence type="ECO:0000259" key="2">
    <source>
        <dbReference type="PROSITE" id="PS51840"/>
    </source>
</evidence>
<evidence type="ECO:0000256" key="1">
    <source>
        <dbReference type="SAM" id="MobiDB-lite"/>
    </source>
</evidence>
<comment type="caution">
    <text evidence="3">The sequence shown here is derived from an EMBL/GenBank/DDBJ whole genome shotgun (WGS) entry which is preliminary data.</text>
</comment>
<gene>
    <name evidence="3" type="ORF">L210DRAFT_3608459</name>
</gene>
<reference evidence="3" key="1">
    <citation type="submission" date="2019-10" db="EMBL/GenBank/DDBJ databases">
        <authorList>
            <consortium name="DOE Joint Genome Institute"/>
            <person name="Kuo A."/>
            <person name="Miyauchi S."/>
            <person name="Kiss E."/>
            <person name="Drula E."/>
            <person name="Kohler A."/>
            <person name="Sanchez-Garcia M."/>
            <person name="Andreopoulos B."/>
            <person name="Barry K.W."/>
            <person name="Bonito G."/>
            <person name="Buee M."/>
            <person name="Carver A."/>
            <person name="Chen C."/>
            <person name="Cichocki N."/>
            <person name="Clum A."/>
            <person name="Culley D."/>
            <person name="Crous P.W."/>
            <person name="Fauchery L."/>
            <person name="Girlanda M."/>
            <person name="Hayes R."/>
            <person name="Keri Z."/>
            <person name="LaButti K."/>
            <person name="Lipzen A."/>
            <person name="Lombard V."/>
            <person name="Magnuson J."/>
            <person name="Maillard F."/>
            <person name="Morin E."/>
            <person name="Murat C."/>
            <person name="Nolan M."/>
            <person name="Ohm R."/>
            <person name="Pangilinan J."/>
            <person name="Pereira M."/>
            <person name="Perotto S."/>
            <person name="Peter M."/>
            <person name="Riley R."/>
            <person name="Sitrit Y."/>
            <person name="Stielow B."/>
            <person name="Szollosi G."/>
            <person name="Zifcakova L."/>
            <person name="Stursova M."/>
            <person name="Spatafora J.W."/>
            <person name="Tedersoo L."/>
            <person name="Vaario L.-M."/>
            <person name="Yamada A."/>
            <person name="Yan M."/>
            <person name="Wang P."/>
            <person name="Xu J."/>
            <person name="Bruns T."/>
            <person name="Baldrian P."/>
            <person name="Vilgalys R."/>
            <person name="Henrissat B."/>
            <person name="Grigoriev I.V."/>
            <person name="Hibbett D."/>
            <person name="Nagy L.G."/>
            <person name="Martin F.M."/>
        </authorList>
    </citation>
    <scope>NUCLEOTIDE SEQUENCE</scope>
    <source>
        <strain evidence="3">BED1</strain>
    </source>
</reference>
<organism evidence="3 4">
    <name type="scientific">Boletus edulis BED1</name>
    <dbReference type="NCBI Taxonomy" id="1328754"/>
    <lineage>
        <taxon>Eukaryota</taxon>
        <taxon>Fungi</taxon>
        <taxon>Dikarya</taxon>
        <taxon>Basidiomycota</taxon>
        <taxon>Agaricomycotina</taxon>
        <taxon>Agaricomycetes</taxon>
        <taxon>Agaricomycetidae</taxon>
        <taxon>Boletales</taxon>
        <taxon>Boletineae</taxon>
        <taxon>Boletaceae</taxon>
        <taxon>Boletoideae</taxon>
        <taxon>Boletus</taxon>
    </lineage>
</organism>
<feature type="compositionally biased region" description="Basic and acidic residues" evidence="1">
    <location>
        <begin position="458"/>
        <end position="484"/>
    </location>
</feature>
<feature type="region of interest" description="Disordered" evidence="1">
    <location>
        <begin position="449"/>
        <end position="547"/>
    </location>
</feature>
<sequence>MTDAARHRSSTIKPPRRPPSPTPTSGIRAHLAHLLPRHTAFTLTLTLHQLHNVPLVHGEFALEWKIKGVTSHSGNGILDKVKARKATAKLYHPSPPAPIAKGSDTDNASLFDAASTSSSSANDHASAHSHMTRTHPVPIPAVVVSATHPSPPSMARSVSGVSSIASVGSVSSSPSHARFIHDPPGCLSADWSRHQSLADTETLFNGDTSTKVHYSPAKGATPFVKLKEHSVVWGKTLKFVVQMSVSRDNAELGDCLAKLVVMQRVIAGDPDAPRNPRLGAVYLNLAEYVDAGVVTRRYLLRQSKTNATLKLTVHLEHTAGELNYVAPPLPKDEILSGVAGILESSDVYRTRPRASDLYTHGPSDSSSDNEGSDASSIVSGSGVSNGVSSQSHGHDHTHATVKKHRRPFEIAKLPTIDDPRGTEKLIEALFNPIPVTQPSQLTPFTYLVEVDGEGDGDGDGKHDSHRLDPAPASHEDQDTRRGAVDPDDDGSLYADSQDECENDTDGAKSVYHSLRSHPSVPGSLRKESSVQSLASKGKIGSRLDENTEETAIGTGVQLLGRATERRTWWQKVLSPPSTSG</sequence>
<feature type="region of interest" description="Disordered" evidence="1">
    <location>
        <begin position="354"/>
        <end position="416"/>
    </location>
</feature>
<name>A0AAD4GM97_BOLED</name>
<dbReference type="PANTHER" id="PTHR21456:SF1">
    <property type="entry name" value="C2 NT-TYPE DOMAIN-CONTAINING PROTEIN"/>
    <property type="match status" value="1"/>
</dbReference>
<keyword evidence="4" id="KW-1185">Reference proteome</keyword>
<accession>A0AAD4GM97</accession>